<dbReference type="PANTHER" id="PTHR30327">
    <property type="entry name" value="UNCHARACTERIZED PROTEIN YQGE"/>
    <property type="match status" value="1"/>
</dbReference>
<dbReference type="EMBL" id="QJKI01000019">
    <property type="protein sequence ID" value="PXX77051.1"/>
    <property type="molecule type" value="Genomic_DNA"/>
</dbReference>
<proteinExistence type="inferred from homology"/>
<dbReference type="RefSeq" id="WP_373277974.1">
    <property type="nucleotide sequence ID" value="NZ_QJKI01000019.1"/>
</dbReference>
<evidence type="ECO:0000256" key="2">
    <source>
        <dbReference type="HAMAP-Rule" id="MF_00758"/>
    </source>
</evidence>
<evidence type="ECO:0000313" key="3">
    <source>
        <dbReference type="EMBL" id="PXX77051.1"/>
    </source>
</evidence>
<dbReference type="Pfam" id="PF02622">
    <property type="entry name" value="DUF179"/>
    <property type="match status" value="1"/>
</dbReference>
<sequence length="209" mass="22737">MRDCNENQVSARRKRISLCHNADMDEFSLTDHFLIAMPNMTDPNFAGTVVYLCEHNEHGAMGVVVNRPAEVSLGELFDQIDLSLPPGELPGQPVYLGGPVQTDRGFVLHQPLDNWNSTLAVSDDTGLTTSRDILVAVSQGEGPYRMLVTLGYAGWGAGQLEQELAQNAWLTVPANLDCVFDLPAQDRFRAAMQLLGFDPLALSGEAGHA</sequence>
<evidence type="ECO:0000256" key="1">
    <source>
        <dbReference type="ARBA" id="ARBA00009600"/>
    </source>
</evidence>
<comment type="caution">
    <text evidence="3">The sequence shown here is derived from an EMBL/GenBank/DDBJ whole genome shotgun (WGS) entry which is preliminary data.</text>
</comment>
<keyword evidence="4" id="KW-1185">Reference proteome</keyword>
<comment type="similarity">
    <text evidence="1 2">Belongs to the UPF0301 (AlgH) family.</text>
</comment>
<dbReference type="Proteomes" id="UP000247555">
    <property type="component" value="Unassembled WGS sequence"/>
</dbReference>
<reference evidence="3 4" key="1">
    <citation type="submission" date="2018-05" db="EMBL/GenBank/DDBJ databases">
        <title>Genomic Encyclopedia of Type Strains, Phase IV (KMG-IV): sequencing the most valuable type-strain genomes for metagenomic binning, comparative biology and taxonomic classification.</title>
        <authorList>
            <person name="Goeker M."/>
        </authorList>
    </citation>
    <scope>NUCLEOTIDE SEQUENCE [LARGE SCALE GENOMIC DNA]</scope>
    <source>
        <strain evidence="3 4">DSM 29661</strain>
    </source>
</reference>
<protein>
    <recommendedName>
        <fullName evidence="2">UPF0301 protein DFR34_11952</fullName>
    </recommendedName>
</protein>
<accession>A0A318KGV1</accession>
<dbReference type="HAMAP" id="MF_00758">
    <property type="entry name" value="UPF0301"/>
    <property type="match status" value="1"/>
</dbReference>
<dbReference type="PANTHER" id="PTHR30327:SF1">
    <property type="entry name" value="UPF0301 PROTEIN YQGE"/>
    <property type="match status" value="1"/>
</dbReference>
<organism evidence="3 4">
    <name type="scientific">Rivihabitans pingtungensis</name>
    <dbReference type="NCBI Taxonomy" id="1054498"/>
    <lineage>
        <taxon>Bacteria</taxon>
        <taxon>Pseudomonadati</taxon>
        <taxon>Pseudomonadota</taxon>
        <taxon>Betaproteobacteria</taxon>
        <taxon>Neisseriales</taxon>
        <taxon>Aquaspirillaceae</taxon>
        <taxon>Rivihabitans</taxon>
    </lineage>
</organism>
<dbReference type="AlphaFoldDB" id="A0A318KGV1"/>
<dbReference type="NCBIfam" id="NF001266">
    <property type="entry name" value="PRK00228.1-1"/>
    <property type="match status" value="1"/>
</dbReference>
<dbReference type="InterPro" id="IPR003774">
    <property type="entry name" value="AlgH-like"/>
</dbReference>
<evidence type="ECO:0000313" key="4">
    <source>
        <dbReference type="Proteomes" id="UP000247555"/>
    </source>
</evidence>
<name>A0A318KGV1_9NEIS</name>
<gene>
    <name evidence="3" type="ORF">DFR34_11952</name>
</gene>
<dbReference type="Gene3D" id="3.40.1740.10">
    <property type="entry name" value="VC0467-like"/>
    <property type="match status" value="1"/>
</dbReference>
<dbReference type="SUPFAM" id="SSF143456">
    <property type="entry name" value="VC0467-like"/>
    <property type="match status" value="1"/>
</dbReference>
<dbReference type="GO" id="GO:0005829">
    <property type="term" value="C:cytosol"/>
    <property type="evidence" value="ECO:0007669"/>
    <property type="project" value="TreeGrafter"/>
</dbReference>